<dbReference type="InterPro" id="IPR011009">
    <property type="entry name" value="Kinase-like_dom_sf"/>
</dbReference>
<dbReference type="GeneTree" id="ENSGT00940000176758"/>
<accession>A0A8C6KTU2</accession>
<dbReference type="Ensembl" id="ENSNFUT00015009929.1">
    <property type="protein sequence ID" value="ENSNFUP00015009448.1"/>
    <property type="gene ID" value="ENSNFUG00015004593.1"/>
</dbReference>
<organism evidence="7 8">
    <name type="scientific">Nothobranchius furzeri</name>
    <name type="common">Turquoise killifish</name>
    <dbReference type="NCBI Taxonomy" id="105023"/>
    <lineage>
        <taxon>Eukaryota</taxon>
        <taxon>Metazoa</taxon>
        <taxon>Chordata</taxon>
        <taxon>Craniata</taxon>
        <taxon>Vertebrata</taxon>
        <taxon>Euteleostomi</taxon>
        <taxon>Actinopterygii</taxon>
        <taxon>Neopterygii</taxon>
        <taxon>Teleostei</taxon>
        <taxon>Neoteleostei</taxon>
        <taxon>Acanthomorphata</taxon>
        <taxon>Ovalentaria</taxon>
        <taxon>Atherinomorphae</taxon>
        <taxon>Cyprinodontiformes</taxon>
        <taxon>Nothobranchiidae</taxon>
        <taxon>Nothobranchius</taxon>
    </lineage>
</organism>
<dbReference type="InterPro" id="IPR000719">
    <property type="entry name" value="Prot_kinase_dom"/>
</dbReference>
<feature type="domain" description="Protein kinase" evidence="6">
    <location>
        <begin position="19"/>
        <end position="292"/>
    </location>
</feature>
<dbReference type="GO" id="GO:0004713">
    <property type="term" value="F:protein tyrosine kinase activity"/>
    <property type="evidence" value="ECO:0007669"/>
    <property type="project" value="TreeGrafter"/>
</dbReference>
<evidence type="ECO:0000313" key="7">
    <source>
        <dbReference type="Ensembl" id="ENSNFUP00015009448.1"/>
    </source>
</evidence>
<dbReference type="PANTHER" id="PTHR24058">
    <property type="entry name" value="DUAL SPECIFICITY PROTEIN KINASE"/>
    <property type="match status" value="1"/>
</dbReference>
<reference evidence="7" key="2">
    <citation type="submission" date="2025-08" db="UniProtKB">
        <authorList>
            <consortium name="Ensembl"/>
        </authorList>
    </citation>
    <scope>IDENTIFICATION</scope>
</reference>
<reference evidence="7" key="3">
    <citation type="submission" date="2025-09" db="UniProtKB">
        <authorList>
            <consortium name="Ensembl"/>
        </authorList>
    </citation>
    <scope>IDENTIFICATION</scope>
</reference>
<evidence type="ECO:0000256" key="5">
    <source>
        <dbReference type="ARBA" id="ARBA00022840"/>
    </source>
</evidence>
<reference evidence="7" key="1">
    <citation type="submission" date="2014-08" db="EMBL/GenBank/DDBJ databases">
        <authorList>
            <person name="Senf B."/>
            <person name="Petzold A."/>
            <person name="Downie B.R."/>
            <person name="Koch P."/>
            <person name="Platzer M."/>
        </authorList>
    </citation>
    <scope>NUCLEOTIDE SEQUENCE [LARGE SCALE GENOMIC DNA]</scope>
    <source>
        <strain evidence="7">GRZ</strain>
    </source>
</reference>
<dbReference type="InterPro" id="IPR008271">
    <property type="entry name" value="Ser/Thr_kinase_AS"/>
</dbReference>
<evidence type="ECO:0000256" key="1">
    <source>
        <dbReference type="ARBA" id="ARBA00022527"/>
    </source>
</evidence>
<evidence type="ECO:0000256" key="4">
    <source>
        <dbReference type="ARBA" id="ARBA00022777"/>
    </source>
</evidence>
<sequence length="311" mass="35507">MVGEPIVSLQVATLNQVTRGVEEIIGSGSNRLVAKCRKVGTDKIVVIKVFRKKNHLAAINEVCDINRLSILGANKNSVPTFIDNFIYKDCICLVFELLHLNLCDFLQRQRWKPMSVADIKLIALQMLIFLRTLKRIGLTHADIKPSNIMLVNQESQPFKVKLTGFGLALETATLSEFAKVQAVGYRAPEVYMGLPYNESIDMWSLGCTLVFMYLRSRDFFKRTEYEEITIPTLHPFYERLQSLDDLEIMAPDTRTLNEKKEIKAFVQLVKRMLKLNPADRILPDDALKHPFFSMGAYPQSFKSCTKPSINR</sequence>
<keyword evidence="8" id="KW-1185">Reference proteome</keyword>
<dbReference type="InterPro" id="IPR050494">
    <property type="entry name" value="Ser_Thr_dual-spec_kinase"/>
</dbReference>
<evidence type="ECO:0000256" key="2">
    <source>
        <dbReference type="ARBA" id="ARBA00022679"/>
    </source>
</evidence>
<dbReference type="GO" id="GO:0045944">
    <property type="term" value="P:positive regulation of transcription by RNA polymerase II"/>
    <property type="evidence" value="ECO:0007669"/>
    <property type="project" value="TreeGrafter"/>
</dbReference>
<keyword evidence="2" id="KW-0808">Transferase</keyword>
<dbReference type="SUPFAM" id="SSF56112">
    <property type="entry name" value="Protein kinase-like (PK-like)"/>
    <property type="match status" value="1"/>
</dbReference>
<dbReference type="GO" id="GO:0042771">
    <property type="term" value="P:intrinsic apoptotic signaling pathway in response to DNA damage by p53 class mediator"/>
    <property type="evidence" value="ECO:0007669"/>
    <property type="project" value="TreeGrafter"/>
</dbReference>
<dbReference type="Gene3D" id="1.10.510.10">
    <property type="entry name" value="Transferase(Phosphotransferase) domain 1"/>
    <property type="match status" value="1"/>
</dbReference>
<dbReference type="PANTHER" id="PTHR24058:SF53">
    <property type="entry name" value="HOMEODOMAIN-INTERACTING PROTEIN KINASE 2"/>
    <property type="match status" value="1"/>
</dbReference>
<evidence type="ECO:0000259" key="6">
    <source>
        <dbReference type="PROSITE" id="PS50011"/>
    </source>
</evidence>
<evidence type="ECO:0000313" key="8">
    <source>
        <dbReference type="Proteomes" id="UP000694548"/>
    </source>
</evidence>
<dbReference type="Gene3D" id="3.30.200.20">
    <property type="entry name" value="Phosphorylase Kinase, domain 1"/>
    <property type="match status" value="1"/>
</dbReference>
<keyword evidence="4" id="KW-0418">Kinase</keyword>
<dbReference type="GO" id="GO:0003713">
    <property type="term" value="F:transcription coactivator activity"/>
    <property type="evidence" value="ECO:0007669"/>
    <property type="project" value="TreeGrafter"/>
</dbReference>
<keyword evidence="5" id="KW-0067">ATP-binding</keyword>
<dbReference type="SMART" id="SM00220">
    <property type="entry name" value="S_TKc"/>
    <property type="match status" value="1"/>
</dbReference>
<dbReference type="Proteomes" id="UP000694548">
    <property type="component" value="Chromosome sgr02"/>
</dbReference>
<dbReference type="GO" id="GO:0005524">
    <property type="term" value="F:ATP binding"/>
    <property type="evidence" value="ECO:0007669"/>
    <property type="project" value="UniProtKB-KW"/>
</dbReference>
<dbReference type="AlphaFoldDB" id="A0A8C6KTU2"/>
<evidence type="ECO:0000256" key="3">
    <source>
        <dbReference type="ARBA" id="ARBA00022741"/>
    </source>
</evidence>
<dbReference type="GO" id="GO:0016605">
    <property type="term" value="C:PML body"/>
    <property type="evidence" value="ECO:0007669"/>
    <property type="project" value="TreeGrafter"/>
</dbReference>
<keyword evidence="3" id="KW-0547">Nucleotide-binding</keyword>
<proteinExistence type="predicted"/>
<dbReference type="GO" id="GO:0005737">
    <property type="term" value="C:cytoplasm"/>
    <property type="evidence" value="ECO:0007669"/>
    <property type="project" value="TreeGrafter"/>
</dbReference>
<name>A0A8C6KTU2_NOTFU</name>
<protein>
    <recommendedName>
        <fullName evidence="6">Protein kinase domain-containing protein</fullName>
    </recommendedName>
</protein>
<dbReference type="PROSITE" id="PS50011">
    <property type="entry name" value="PROTEIN_KINASE_DOM"/>
    <property type="match status" value="1"/>
</dbReference>
<dbReference type="GO" id="GO:0003714">
    <property type="term" value="F:transcription corepressor activity"/>
    <property type="evidence" value="ECO:0007669"/>
    <property type="project" value="TreeGrafter"/>
</dbReference>
<keyword evidence="1" id="KW-0723">Serine/threonine-protein kinase</keyword>
<dbReference type="GO" id="GO:0004674">
    <property type="term" value="F:protein serine/threonine kinase activity"/>
    <property type="evidence" value="ECO:0007669"/>
    <property type="project" value="UniProtKB-KW"/>
</dbReference>
<dbReference type="GO" id="GO:0007224">
    <property type="term" value="P:smoothened signaling pathway"/>
    <property type="evidence" value="ECO:0007669"/>
    <property type="project" value="TreeGrafter"/>
</dbReference>
<dbReference type="GO" id="GO:0046332">
    <property type="term" value="F:SMAD binding"/>
    <property type="evidence" value="ECO:0007669"/>
    <property type="project" value="TreeGrafter"/>
</dbReference>
<dbReference type="Pfam" id="PF00069">
    <property type="entry name" value="Pkinase"/>
    <property type="match status" value="1"/>
</dbReference>
<dbReference type="PROSITE" id="PS00108">
    <property type="entry name" value="PROTEIN_KINASE_ST"/>
    <property type="match status" value="1"/>
</dbReference>